<evidence type="ECO:0000256" key="1">
    <source>
        <dbReference type="ARBA" id="ARBA00006484"/>
    </source>
</evidence>
<comment type="caution">
    <text evidence="4">The sequence shown here is derived from an EMBL/GenBank/DDBJ whole genome shotgun (WGS) entry which is preliminary data.</text>
</comment>
<name>A0A9D1CSS5_9FIRM</name>
<dbReference type="PANTHER" id="PTHR42760">
    <property type="entry name" value="SHORT-CHAIN DEHYDROGENASES/REDUCTASES FAMILY MEMBER"/>
    <property type="match status" value="1"/>
</dbReference>
<dbReference type="Pfam" id="PF13561">
    <property type="entry name" value="adh_short_C2"/>
    <property type="match status" value="1"/>
</dbReference>
<dbReference type="GO" id="GO:0006633">
    <property type="term" value="P:fatty acid biosynthetic process"/>
    <property type="evidence" value="ECO:0007669"/>
    <property type="project" value="TreeGrafter"/>
</dbReference>
<gene>
    <name evidence="4" type="ORF">IAB77_05580</name>
</gene>
<dbReference type="SUPFAM" id="SSF51735">
    <property type="entry name" value="NAD(P)-binding Rossmann-fold domains"/>
    <property type="match status" value="1"/>
</dbReference>
<dbReference type="InterPro" id="IPR020904">
    <property type="entry name" value="Sc_DH/Rdtase_CS"/>
</dbReference>
<dbReference type="InterPro" id="IPR036291">
    <property type="entry name" value="NAD(P)-bd_dom_sf"/>
</dbReference>
<dbReference type="Proteomes" id="UP000824262">
    <property type="component" value="Unassembled WGS sequence"/>
</dbReference>
<sequence length="274" mass="29726">MLRLDFTGKNVLVTGGGRGLGKACALAYADCGADVFIGNRREDEGMKTVEEIRAMGRRSGFKRTDVAVKQDVDDLVTAAEEFFDGRIDVIMHAAGVISTYDFMLAEESEIRRLFDINIMGTSHMLQAGLRHMMPRRSGNIVTTASIAGRTNLGMLEHYCVSKAAVISLTQAGAKKGAPCNVRVNAVAPGIIRTRMWEEILDGMATGFHGSEGGRTAVSEEEREKNWNDSVRNLIPLGRAQQPEDIAFGALFLSSDLAREITGQVLHVDGGCCMV</sequence>
<dbReference type="CDD" id="cd05233">
    <property type="entry name" value="SDR_c"/>
    <property type="match status" value="1"/>
</dbReference>
<protein>
    <submittedName>
        <fullName evidence="4">SDR family oxidoreductase</fullName>
    </submittedName>
</protein>
<reference evidence="4" key="1">
    <citation type="submission" date="2020-10" db="EMBL/GenBank/DDBJ databases">
        <authorList>
            <person name="Gilroy R."/>
        </authorList>
    </citation>
    <scope>NUCLEOTIDE SEQUENCE</scope>
    <source>
        <strain evidence="4">ChiBcolR7-354</strain>
    </source>
</reference>
<dbReference type="PRINTS" id="PR00081">
    <property type="entry name" value="GDHRDH"/>
</dbReference>
<dbReference type="GO" id="GO:0008206">
    <property type="term" value="P:bile acid metabolic process"/>
    <property type="evidence" value="ECO:0007669"/>
    <property type="project" value="UniProtKB-ARBA"/>
</dbReference>
<dbReference type="PANTHER" id="PTHR42760:SF133">
    <property type="entry name" value="3-OXOACYL-[ACYL-CARRIER-PROTEIN] REDUCTASE"/>
    <property type="match status" value="1"/>
</dbReference>
<keyword evidence="2" id="KW-0560">Oxidoreductase</keyword>
<dbReference type="Gene3D" id="3.40.50.720">
    <property type="entry name" value="NAD(P)-binding Rossmann-like Domain"/>
    <property type="match status" value="1"/>
</dbReference>
<dbReference type="PROSITE" id="PS00061">
    <property type="entry name" value="ADH_SHORT"/>
    <property type="match status" value="1"/>
</dbReference>
<accession>A0A9D1CSS5</accession>
<comment type="similarity">
    <text evidence="1 3">Belongs to the short-chain dehydrogenases/reductases (SDR) family.</text>
</comment>
<evidence type="ECO:0000256" key="2">
    <source>
        <dbReference type="ARBA" id="ARBA00023002"/>
    </source>
</evidence>
<evidence type="ECO:0000313" key="5">
    <source>
        <dbReference type="Proteomes" id="UP000824262"/>
    </source>
</evidence>
<dbReference type="GO" id="GO:0048038">
    <property type="term" value="F:quinone binding"/>
    <property type="evidence" value="ECO:0007669"/>
    <property type="project" value="TreeGrafter"/>
</dbReference>
<dbReference type="GO" id="GO:0016616">
    <property type="term" value="F:oxidoreductase activity, acting on the CH-OH group of donors, NAD or NADP as acceptor"/>
    <property type="evidence" value="ECO:0007669"/>
    <property type="project" value="TreeGrafter"/>
</dbReference>
<evidence type="ECO:0000256" key="3">
    <source>
        <dbReference type="RuleBase" id="RU000363"/>
    </source>
</evidence>
<reference evidence="4" key="2">
    <citation type="journal article" date="2021" name="PeerJ">
        <title>Extensive microbial diversity within the chicken gut microbiome revealed by metagenomics and culture.</title>
        <authorList>
            <person name="Gilroy R."/>
            <person name="Ravi A."/>
            <person name="Getino M."/>
            <person name="Pursley I."/>
            <person name="Horton D.L."/>
            <person name="Alikhan N.F."/>
            <person name="Baker D."/>
            <person name="Gharbi K."/>
            <person name="Hall N."/>
            <person name="Watson M."/>
            <person name="Adriaenssens E.M."/>
            <person name="Foster-Nyarko E."/>
            <person name="Jarju S."/>
            <person name="Secka A."/>
            <person name="Antonio M."/>
            <person name="Oren A."/>
            <person name="Chaudhuri R.R."/>
            <person name="La Ragione R."/>
            <person name="Hildebrand F."/>
            <person name="Pallen M.J."/>
        </authorList>
    </citation>
    <scope>NUCLEOTIDE SEQUENCE</scope>
    <source>
        <strain evidence="4">ChiBcolR7-354</strain>
    </source>
</reference>
<dbReference type="PRINTS" id="PR00080">
    <property type="entry name" value="SDRFAMILY"/>
</dbReference>
<dbReference type="InterPro" id="IPR002347">
    <property type="entry name" value="SDR_fam"/>
</dbReference>
<organism evidence="4 5">
    <name type="scientific">Candidatus Scatomorpha intestinavium</name>
    <dbReference type="NCBI Taxonomy" id="2840922"/>
    <lineage>
        <taxon>Bacteria</taxon>
        <taxon>Bacillati</taxon>
        <taxon>Bacillota</taxon>
        <taxon>Clostridia</taxon>
        <taxon>Eubacteriales</taxon>
        <taxon>Candidatus Scatomorpha</taxon>
    </lineage>
</organism>
<dbReference type="EMBL" id="DVGA01000054">
    <property type="protein sequence ID" value="HIQ78713.1"/>
    <property type="molecule type" value="Genomic_DNA"/>
</dbReference>
<dbReference type="Pfam" id="PF00106">
    <property type="entry name" value="adh_short"/>
    <property type="match status" value="1"/>
</dbReference>
<proteinExistence type="inferred from homology"/>
<dbReference type="AlphaFoldDB" id="A0A9D1CSS5"/>
<dbReference type="FunFam" id="3.40.50.720:FF:000084">
    <property type="entry name" value="Short-chain dehydrogenase reductase"/>
    <property type="match status" value="1"/>
</dbReference>
<evidence type="ECO:0000313" key="4">
    <source>
        <dbReference type="EMBL" id="HIQ78713.1"/>
    </source>
</evidence>